<accession>A0A7X0JI59</accession>
<name>A0A7X0JI59_9HYPH</name>
<evidence type="ECO:0000313" key="3">
    <source>
        <dbReference type="Proteomes" id="UP000585437"/>
    </source>
</evidence>
<keyword evidence="2" id="KW-0808">Transferase</keyword>
<feature type="domain" description="N-acetyltransferase" evidence="1">
    <location>
        <begin position="1"/>
        <end position="139"/>
    </location>
</feature>
<dbReference type="CDD" id="cd04301">
    <property type="entry name" value="NAT_SF"/>
    <property type="match status" value="1"/>
</dbReference>
<keyword evidence="3" id="KW-1185">Reference proteome</keyword>
<dbReference type="InterPro" id="IPR000182">
    <property type="entry name" value="GNAT_dom"/>
</dbReference>
<reference evidence="2 3" key="1">
    <citation type="submission" date="2020-08" db="EMBL/GenBank/DDBJ databases">
        <title>The Agave Microbiome: Exploring the role of microbial communities in plant adaptations to desert environments.</title>
        <authorList>
            <person name="Partida-Martinez L.P."/>
        </authorList>
    </citation>
    <scope>NUCLEOTIDE SEQUENCE [LARGE SCALE GENOMIC DNA]</scope>
    <source>
        <strain evidence="2 3">AS3.12</strain>
    </source>
</reference>
<dbReference type="RefSeq" id="WP_184653583.1">
    <property type="nucleotide sequence ID" value="NZ_JACHBU010000001.1"/>
</dbReference>
<protein>
    <submittedName>
        <fullName evidence="2">GNAT superfamily N-acetyltransferase</fullName>
    </submittedName>
</protein>
<gene>
    <name evidence="2" type="ORF">F4695_000446</name>
</gene>
<dbReference type="SUPFAM" id="SSF55729">
    <property type="entry name" value="Acyl-CoA N-acyltransferases (Nat)"/>
    <property type="match status" value="1"/>
</dbReference>
<dbReference type="Pfam" id="PF00583">
    <property type="entry name" value="Acetyltransf_1"/>
    <property type="match status" value="1"/>
</dbReference>
<organism evidence="2 3">
    <name type="scientific">Rhizobium soli</name>
    <dbReference type="NCBI Taxonomy" id="424798"/>
    <lineage>
        <taxon>Bacteria</taxon>
        <taxon>Pseudomonadati</taxon>
        <taxon>Pseudomonadota</taxon>
        <taxon>Alphaproteobacteria</taxon>
        <taxon>Hyphomicrobiales</taxon>
        <taxon>Rhizobiaceae</taxon>
        <taxon>Rhizobium/Agrobacterium group</taxon>
        <taxon>Rhizobium</taxon>
    </lineage>
</organism>
<dbReference type="PROSITE" id="PS51186">
    <property type="entry name" value="GNAT"/>
    <property type="match status" value="1"/>
</dbReference>
<dbReference type="Gene3D" id="3.40.630.30">
    <property type="match status" value="1"/>
</dbReference>
<evidence type="ECO:0000259" key="1">
    <source>
        <dbReference type="PROSITE" id="PS51186"/>
    </source>
</evidence>
<proteinExistence type="predicted"/>
<dbReference type="AlphaFoldDB" id="A0A7X0JI59"/>
<comment type="caution">
    <text evidence="2">The sequence shown here is derived from an EMBL/GenBank/DDBJ whole genome shotgun (WGS) entry which is preliminary data.</text>
</comment>
<dbReference type="InterPro" id="IPR016181">
    <property type="entry name" value="Acyl_CoA_acyltransferase"/>
</dbReference>
<evidence type="ECO:0000313" key="2">
    <source>
        <dbReference type="EMBL" id="MBB6507127.1"/>
    </source>
</evidence>
<dbReference type="Proteomes" id="UP000585437">
    <property type="component" value="Unassembled WGS sequence"/>
</dbReference>
<dbReference type="EMBL" id="JACHBU010000001">
    <property type="protein sequence ID" value="MBB6507127.1"/>
    <property type="molecule type" value="Genomic_DNA"/>
</dbReference>
<sequence>MGHELYLTDAPTSDDLAIVSSGLTAFNEGEVGASDRKLLAVLIRDESGTVIGGLSGYTSWGWLFTQLLFIPETLRGKGMAAKLLTEAENEARTRGCKGAWIDTFNPLALKAYKSHGYQVFGEIPNFVETRTRTFLQKAL</sequence>
<dbReference type="GO" id="GO:0016747">
    <property type="term" value="F:acyltransferase activity, transferring groups other than amino-acyl groups"/>
    <property type="evidence" value="ECO:0007669"/>
    <property type="project" value="InterPro"/>
</dbReference>